<feature type="compositionally biased region" description="Basic and acidic residues" evidence="1">
    <location>
        <begin position="13"/>
        <end position="22"/>
    </location>
</feature>
<keyword evidence="4" id="KW-1185">Reference proteome</keyword>
<feature type="region of interest" description="Disordered" evidence="1">
    <location>
        <begin position="1"/>
        <end position="22"/>
    </location>
</feature>
<name>A0A1M5Z638_9GAMM</name>
<protein>
    <submittedName>
        <fullName evidence="3">Uncharacterized protein</fullName>
    </submittedName>
</protein>
<dbReference type="RefSeq" id="WP_067662033.1">
    <property type="nucleotide sequence ID" value="NZ_FQXG01000009.1"/>
</dbReference>
<evidence type="ECO:0000256" key="1">
    <source>
        <dbReference type="SAM" id="MobiDB-lite"/>
    </source>
</evidence>
<dbReference type="EMBL" id="FQXG01000009">
    <property type="protein sequence ID" value="SHI19614.1"/>
    <property type="molecule type" value="Genomic_DNA"/>
</dbReference>
<dbReference type="AlphaFoldDB" id="A0A1M5Z638"/>
<keyword evidence="2" id="KW-0472">Membrane</keyword>
<reference evidence="3 4" key="1">
    <citation type="submission" date="2016-11" db="EMBL/GenBank/DDBJ databases">
        <authorList>
            <person name="Jaros S."/>
            <person name="Januszkiewicz K."/>
            <person name="Wedrychowicz H."/>
        </authorList>
    </citation>
    <scope>NUCLEOTIDE SEQUENCE [LARGE SCALE GENOMIC DNA]</scope>
    <source>
        <strain evidence="3 4">DSM 16917</strain>
    </source>
</reference>
<gene>
    <name evidence="3" type="ORF">SAMN02745129_4713</name>
</gene>
<evidence type="ECO:0000256" key="2">
    <source>
        <dbReference type="SAM" id="Phobius"/>
    </source>
</evidence>
<sequence length="149" mass="16557">MTVNTDDSQSQSERAEASSRSQDDWWQPYHPLCQLLDDMGLQYRRKDRFLIIEHGGWFGRLSVSYNIVNKCIDFHTGWTHSVIGAHLSFLLAAAFLYIGGGLYLSGAAVMIAGTLTSLLGSLRSENLANILHLGLAQRLNSARTKATEE</sequence>
<organism evidence="3 4">
    <name type="scientific">Ferrimonas marina</name>
    <dbReference type="NCBI Taxonomy" id="299255"/>
    <lineage>
        <taxon>Bacteria</taxon>
        <taxon>Pseudomonadati</taxon>
        <taxon>Pseudomonadota</taxon>
        <taxon>Gammaproteobacteria</taxon>
        <taxon>Alteromonadales</taxon>
        <taxon>Ferrimonadaceae</taxon>
        <taxon>Ferrimonas</taxon>
    </lineage>
</organism>
<proteinExistence type="predicted"/>
<keyword evidence="2" id="KW-1133">Transmembrane helix</keyword>
<dbReference type="STRING" id="299255.SAMN02745129_4713"/>
<evidence type="ECO:0000313" key="4">
    <source>
        <dbReference type="Proteomes" id="UP000184268"/>
    </source>
</evidence>
<dbReference type="Proteomes" id="UP000184268">
    <property type="component" value="Unassembled WGS sequence"/>
</dbReference>
<accession>A0A1M5Z638</accession>
<evidence type="ECO:0000313" key="3">
    <source>
        <dbReference type="EMBL" id="SHI19614.1"/>
    </source>
</evidence>
<feature type="transmembrane region" description="Helical" evidence="2">
    <location>
        <begin position="78"/>
        <end position="98"/>
    </location>
</feature>
<keyword evidence="2" id="KW-0812">Transmembrane</keyword>